<comment type="caution">
    <text evidence="1">The sequence shown here is derived from an EMBL/GenBank/DDBJ whole genome shotgun (WGS) entry which is preliminary data.</text>
</comment>
<proteinExistence type="predicted"/>
<organism evidence="1 2">
    <name type="scientific">Meripilus lineatus</name>
    <dbReference type="NCBI Taxonomy" id="2056292"/>
    <lineage>
        <taxon>Eukaryota</taxon>
        <taxon>Fungi</taxon>
        <taxon>Dikarya</taxon>
        <taxon>Basidiomycota</taxon>
        <taxon>Agaricomycotina</taxon>
        <taxon>Agaricomycetes</taxon>
        <taxon>Polyporales</taxon>
        <taxon>Meripilaceae</taxon>
        <taxon>Meripilus</taxon>
    </lineage>
</organism>
<accession>A0AAD5YJP9</accession>
<name>A0AAD5YJP9_9APHY</name>
<evidence type="ECO:0000313" key="1">
    <source>
        <dbReference type="EMBL" id="KAJ3488553.1"/>
    </source>
</evidence>
<dbReference type="Proteomes" id="UP001212997">
    <property type="component" value="Unassembled WGS sequence"/>
</dbReference>
<reference evidence="1" key="1">
    <citation type="submission" date="2022-07" db="EMBL/GenBank/DDBJ databases">
        <title>Genome Sequence of Physisporinus lineatus.</title>
        <authorList>
            <person name="Buettner E."/>
        </authorList>
    </citation>
    <scope>NUCLEOTIDE SEQUENCE</scope>
    <source>
        <strain evidence="1">VT162</strain>
    </source>
</reference>
<dbReference type="AlphaFoldDB" id="A0AAD5YJP9"/>
<evidence type="ECO:0000313" key="2">
    <source>
        <dbReference type="Proteomes" id="UP001212997"/>
    </source>
</evidence>
<keyword evidence="2" id="KW-1185">Reference proteome</keyword>
<dbReference type="EMBL" id="JANAWD010000064">
    <property type="protein sequence ID" value="KAJ3488553.1"/>
    <property type="molecule type" value="Genomic_DNA"/>
</dbReference>
<protein>
    <submittedName>
        <fullName evidence="1">Uncharacterized protein</fullName>
    </submittedName>
</protein>
<sequence length="162" mass="17974">MAQFKRYSVERVMCNLVPRLETGLSASDKCQCLKHLRKSYDTSHETEVSMIRFYGSKNADRKLTNSCIFLNLSALRKGATRIELVMSISGSRLHGASERKVSAVTSVAAQFRDPTEDTHCHNSPPSASSVFAAFELVNNTSPNDGFEDAWTLDRTKGIPQVT</sequence>
<gene>
    <name evidence="1" type="ORF">NLI96_g2761</name>
</gene>